<protein>
    <recommendedName>
        <fullName evidence="2">Addiction module component, TIGR02574 family</fullName>
    </recommendedName>
</protein>
<evidence type="ECO:0008006" key="2">
    <source>
        <dbReference type="Google" id="ProtNLM"/>
    </source>
</evidence>
<organism evidence="1">
    <name type="scientific">uncultured Desulfobacterium sp</name>
    <dbReference type="NCBI Taxonomy" id="201089"/>
    <lineage>
        <taxon>Bacteria</taxon>
        <taxon>Pseudomonadati</taxon>
        <taxon>Thermodesulfobacteriota</taxon>
        <taxon>Desulfobacteria</taxon>
        <taxon>Desulfobacterales</taxon>
        <taxon>Desulfobacteriaceae</taxon>
        <taxon>Desulfobacterium</taxon>
        <taxon>environmental samples</taxon>
    </lineage>
</organism>
<dbReference type="EMBL" id="FR695877">
    <property type="protein sequence ID" value="CBX30578.1"/>
    <property type="molecule type" value="Genomic_DNA"/>
</dbReference>
<sequence>MLEHREEILAKALELPPMERAELIENLLSSFEFSSRKDRDALWAQEAESRIDAFERGDIAAIPAKNVFEEIEKQKK</sequence>
<evidence type="ECO:0000313" key="1">
    <source>
        <dbReference type="EMBL" id="CBX30578.1"/>
    </source>
</evidence>
<dbReference type="AlphaFoldDB" id="E1YKE5"/>
<accession>E1YKE5</accession>
<reference evidence="1" key="1">
    <citation type="journal article" date="2011" name="Environ. Microbiol.">
        <title>Genomic insights into the metabolic potential of the polycyclic aromatic hydrocarbon degrading sulfate-reducing Deltaproteobacterium N47.</title>
        <authorList>
            <person name="Bergmann F."/>
            <person name="Selesi D."/>
            <person name="Weinmaier T."/>
            <person name="Tischler P."/>
            <person name="Rattei T."/>
            <person name="Meckenstock R.U."/>
        </authorList>
    </citation>
    <scope>NUCLEOTIDE SEQUENCE</scope>
</reference>
<proteinExistence type="predicted"/>
<name>E1YKE5_9BACT</name>
<dbReference type="InterPro" id="IPR013406">
    <property type="entry name" value="CHP02574_addiction_mod"/>
</dbReference>
<dbReference type="Pfam" id="PF09720">
    <property type="entry name" value="Unstab_antitox"/>
    <property type="match status" value="1"/>
</dbReference>
<dbReference type="NCBIfam" id="TIGR02574">
    <property type="entry name" value="stabl_TIGR02574"/>
    <property type="match status" value="1"/>
</dbReference>
<gene>
    <name evidence="1" type="ORF">N47_E40900</name>
</gene>